<dbReference type="PROSITE" id="PS00636">
    <property type="entry name" value="DNAJ_1"/>
    <property type="match status" value="1"/>
</dbReference>
<evidence type="ECO:0000313" key="3">
    <source>
        <dbReference type="Proteomes" id="UP000267821"/>
    </source>
</evidence>
<dbReference type="PANTHER" id="PTHR24074">
    <property type="entry name" value="CO-CHAPERONE PROTEIN DJLA"/>
    <property type="match status" value="1"/>
</dbReference>
<gene>
    <name evidence="2" type="ORF">L211DRAFT_746459</name>
</gene>
<dbReference type="PROSITE" id="PS50076">
    <property type="entry name" value="DNAJ_2"/>
    <property type="match status" value="1"/>
</dbReference>
<dbReference type="STRING" id="1051890.A0A3N4LG76"/>
<dbReference type="AlphaFoldDB" id="A0A3N4LG76"/>
<reference evidence="2 3" key="1">
    <citation type="journal article" date="2018" name="Nat. Ecol. Evol.">
        <title>Pezizomycetes genomes reveal the molecular basis of ectomycorrhizal truffle lifestyle.</title>
        <authorList>
            <person name="Murat C."/>
            <person name="Payen T."/>
            <person name="Noel B."/>
            <person name="Kuo A."/>
            <person name="Morin E."/>
            <person name="Chen J."/>
            <person name="Kohler A."/>
            <person name="Krizsan K."/>
            <person name="Balestrini R."/>
            <person name="Da Silva C."/>
            <person name="Montanini B."/>
            <person name="Hainaut M."/>
            <person name="Levati E."/>
            <person name="Barry K.W."/>
            <person name="Belfiori B."/>
            <person name="Cichocki N."/>
            <person name="Clum A."/>
            <person name="Dockter R.B."/>
            <person name="Fauchery L."/>
            <person name="Guy J."/>
            <person name="Iotti M."/>
            <person name="Le Tacon F."/>
            <person name="Lindquist E.A."/>
            <person name="Lipzen A."/>
            <person name="Malagnac F."/>
            <person name="Mello A."/>
            <person name="Molinier V."/>
            <person name="Miyauchi S."/>
            <person name="Poulain J."/>
            <person name="Riccioni C."/>
            <person name="Rubini A."/>
            <person name="Sitrit Y."/>
            <person name="Splivallo R."/>
            <person name="Traeger S."/>
            <person name="Wang M."/>
            <person name="Zifcakova L."/>
            <person name="Wipf D."/>
            <person name="Zambonelli A."/>
            <person name="Paolocci F."/>
            <person name="Nowrousian M."/>
            <person name="Ottonello S."/>
            <person name="Baldrian P."/>
            <person name="Spatafora J.W."/>
            <person name="Henrissat B."/>
            <person name="Nagy L.G."/>
            <person name="Aury J.M."/>
            <person name="Wincker P."/>
            <person name="Grigoriev I.V."/>
            <person name="Bonfante P."/>
            <person name="Martin F.M."/>
        </authorList>
    </citation>
    <scope>NUCLEOTIDE SEQUENCE [LARGE SCALE GENOMIC DNA]</scope>
    <source>
        <strain evidence="2 3">ATCC MYA-4762</strain>
    </source>
</reference>
<keyword evidence="2" id="KW-0346">Stress response</keyword>
<name>A0A3N4LG76_9PEZI</name>
<proteinExistence type="predicted"/>
<organism evidence="2 3">
    <name type="scientific">Terfezia boudieri ATCC MYA-4762</name>
    <dbReference type="NCBI Taxonomy" id="1051890"/>
    <lineage>
        <taxon>Eukaryota</taxon>
        <taxon>Fungi</taxon>
        <taxon>Dikarya</taxon>
        <taxon>Ascomycota</taxon>
        <taxon>Pezizomycotina</taxon>
        <taxon>Pezizomycetes</taxon>
        <taxon>Pezizales</taxon>
        <taxon>Pezizaceae</taxon>
        <taxon>Terfezia</taxon>
    </lineage>
</organism>
<dbReference type="InParanoid" id="A0A3N4LG76"/>
<dbReference type="InterPro" id="IPR050817">
    <property type="entry name" value="DjlA_DnaK_co-chaperone"/>
</dbReference>
<feature type="non-terminal residue" evidence="2">
    <location>
        <position position="64"/>
    </location>
</feature>
<dbReference type="InterPro" id="IPR001623">
    <property type="entry name" value="DnaJ_domain"/>
</dbReference>
<dbReference type="Proteomes" id="UP000267821">
    <property type="component" value="Unassembled WGS sequence"/>
</dbReference>
<evidence type="ECO:0000259" key="1">
    <source>
        <dbReference type="PROSITE" id="PS50076"/>
    </source>
</evidence>
<dbReference type="OrthoDB" id="10250354at2759"/>
<dbReference type="Pfam" id="PF00226">
    <property type="entry name" value="DnaJ"/>
    <property type="match status" value="1"/>
</dbReference>
<dbReference type="EMBL" id="ML121556">
    <property type="protein sequence ID" value="RPB21877.1"/>
    <property type="molecule type" value="Genomic_DNA"/>
</dbReference>
<dbReference type="PRINTS" id="PR00625">
    <property type="entry name" value="JDOMAIN"/>
</dbReference>
<accession>A0A3N4LG76</accession>
<dbReference type="InterPro" id="IPR036869">
    <property type="entry name" value="J_dom_sf"/>
</dbReference>
<dbReference type="CDD" id="cd06257">
    <property type="entry name" value="DnaJ"/>
    <property type="match status" value="1"/>
</dbReference>
<feature type="domain" description="J" evidence="1">
    <location>
        <begin position="1"/>
        <end position="64"/>
    </location>
</feature>
<dbReference type="SUPFAM" id="SSF46565">
    <property type="entry name" value="Chaperone J-domain"/>
    <property type="match status" value="1"/>
</dbReference>
<evidence type="ECO:0000313" key="2">
    <source>
        <dbReference type="EMBL" id="RPB21877.1"/>
    </source>
</evidence>
<feature type="non-terminal residue" evidence="2">
    <location>
        <position position="1"/>
    </location>
</feature>
<dbReference type="SMART" id="SM00271">
    <property type="entry name" value="DnaJ"/>
    <property type="match status" value="1"/>
</dbReference>
<protein>
    <submittedName>
        <fullName evidence="2">Heat shock protein DnaJ</fullName>
    </submittedName>
</protein>
<keyword evidence="3" id="KW-1185">Reference proteome</keyword>
<sequence>YKALGLTSEATAAEIRSAYKKLMLKCHPDKVHDESQKEEKAQQYQKVMEAYELLSDPKKKRKYD</sequence>
<dbReference type="InterPro" id="IPR018253">
    <property type="entry name" value="DnaJ_domain_CS"/>
</dbReference>
<dbReference type="Gene3D" id="1.10.287.110">
    <property type="entry name" value="DnaJ domain"/>
    <property type="match status" value="1"/>
</dbReference>